<dbReference type="SMART" id="SM00433">
    <property type="entry name" value="TOP2c"/>
    <property type="match status" value="1"/>
</dbReference>
<comment type="catalytic activity">
    <reaction evidence="1 10">
        <text>ATP-dependent breakage, passage and rejoining of double-stranded DNA.</text>
        <dbReference type="EC" id="5.6.2.2"/>
    </reaction>
</comment>
<dbReference type="Proteomes" id="UP001222275">
    <property type="component" value="Chromosome"/>
</dbReference>
<dbReference type="PRINTS" id="PR01098">
    <property type="entry name" value="TOPISMRASE4B"/>
</dbReference>
<dbReference type="InterPro" id="IPR005737">
    <property type="entry name" value="TopoIV_B_Gneg"/>
</dbReference>
<dbReference type="Pfam" id="PF02518">
    <property type="entry name" value="HATPase_c"/>
    <property type="match status" value="1"/>
</dbReference>
<sequence>MSENYNASEIEVLTGLDPVRKRPGMYTDTTRPNHLAQEVIDNSVDEAIAGFANEISVIHYADGSMSIQDNGRGMPVDVHPEEGVPGVEVIMTRLHAGGKFSSKAYQFSGGLHGVGISVVNALSKKVEIEIKRDGQLHAISFANGDLLEPLTVTGKVGKKNTGTFVRFWPDASFFDSPKYAVGRLTHLLRAKAVLSPGLRITFTDETTGESQEWFYENGLKDYLNDALDGQDRVPIEGFIGQSQSENEGVDWAITWLVEPNESLMESYVNLIPTPQGGTHVNGLRSGATDAIREFCEFRNLIPRGVKITPEDAWLNVAFVLSAKLREPQFAGQTKERLSSRECVPFISGVVKDALSLWLNQHTEVAEKIAEMVINNASNRSKKAKKVTRKKITSGPALPGKLADCTETDLTRTELFLVEGDSAGGSAKQARDKNFQAIMPLRGKILNTWEVDSGQVLASQEIHDISVAIGVDPGSEDLSGLRYGKICILADADSDGLHIATLICALFVRHFASLVEQGHIYVAMPPLYRVDVGKKVFYALDEPERQGILDRIEAEKMPGKISVTRFKGLGEMNPGQLRETTMLPETRRLVQLQLQVDGGEEVNEVMDKLLAKKRAGDRKIWLEDKGDLAEV</sequence>
<dbReference type="HAMAP" id="MF_00938">
    <property type="entry name" value="ParE_type1"/>
    <property type="match status" value="1"/>
</dbReference>
<evidence type="ECO:0000313" key="12">
    <source>
        <dbReference type="EMBL" id="WEJ63084.1"/>
    </source>
</evidence>
<keyword evidence="3" id="KW-0479">Metal-binding</keyword>
<evidence type="ECO:0000256" key="9">
    <source>
        <dbReference type="ARBA" id="ARBA00023235"/>
    </source>
</evidence>
<dbReference type="InterPro" id="IPR001241">
    <property type="entry name" value="Topo_IIA"/>
</dbReference>
<feature type="domain" description="Toprim" evidence="11">
    <location>
        <begin position="412"/>
        <end position="525"/>
    </location>
</feature>
<evidence type="ECO:0000259" key="11">
    <source>
        <dbReference type="PROSITE" id="PS50880"/>
    </source>
</evidence>
<dbReference type="InterPro" id="IPR006171">
    <property type="entry name" value="TOPRIM_dom"/>
</dbReference>
<comment type="similarity">
    <text evidence="10">Belongs to the type II topoisomerase family. ParE type 1 subfamily.</text>
</comment>
<dbReference type="Gene3D" id="3.30.230.10">
    <property type="match status" value="1"/>
</dbReference>
<dbReference type="PROSITE" id="PS00177">
    <property type="entry name" value="TOPOISOMERASE_II"/>
    <property type="match status" value="1"/>
</dbReference>
<dbReference type="GO" id="GO:0003918">
    <property type="term" value="F:DNA topoisomerase type II (double strand cut, ATP-hydrolyzing) activity"/>
    <property type="evidence" value="ECO:0007669"/>
    <property type="project" value="UniProtKB-EC"/>
</dbReference>
<dbReference type="InterPro" id="IPR013759">
    <property type="entry name" value="Topo_IIA_B_C"/>
</dbReference>
<dbReference type="SUPFAM" id="SSF54211">
    <property type="entry name" value="Ribosomal protein S5 domain 2-like"/>
    <property type="match status" value="1"/>
</dbReference>
<feature type="site" description="Interaction with DNA" evidence="10">
    <location>
        <position position="446"/>
    </location>
</feature>
<dbReference type="Pfam" id="PF00204">
    <property type="entry name" value="DNA_gyraseB"/>
    <property type="match status" value="1"/>
</dbReference>
<dbReference type="RefSeq" id="WP_275595337.1">
    <property type="nucleotide sequence ID" value="NZ_CP102381.1"/>
</dbReference>
<dbReference type="PRINTS" id="PR00418">
    <property type="entry name" value="TPI2FAMILY"/>
</dbReference>
<dbReference type="EMBL" id="CP102381">
    <property type="protein sequence ID" value="WEJ63084.1"/>
    <property type="molecule type" value="Genomic_DNA"/>
</dbReference>
<keyword evidence="8 10" id="KW-0238">DNA-binding</keyword>
<feature type="site" description="Interaction with DNA" evidence="10">
    <location>
        <position position="617"/>
    </location>
</feature>
<feature type="binding site" evidence="10">
    <location>
        <position position="42"/>
    </location>
    <ligand>
        <name>ATP</name>
        <dbReference type="ChEBI" id="CHEBI:30616"/>
    </ligand>
</feature>
<feature type="binding site" evidence="10">
    <location>
        <position position="5"/>
    </location>
    <ligand>
        <name>ATP</name>
        <dbReference type="ChEBI" id="CHEBI:30616"/>
    </ligand>
</feature>
<dbReference type="CDD" id="cd00822">
    <property type="entry name" value="TopoII_Trans_DNA_gyrase"/>
    <property type="match status" value="1"/>
</dbReference>
<dbReference type="PANTHER" id="PTHR45866:SF4">
    <property type="entry name" value="DNA TOPOISOMERASE 4 SUBUNIT B"/>
    <property type="match status" value="1"/>
</dbReference>
<keyword evidence="9 10" id="KW-0413">Isomerase</keyword>
<dbReference type="InterPro" id="IPR036890">
    <property type="entry name" value="HATPase_C_sf"/>
</dbReference>
<accession>A0ABY8CAT1</accession>
<dbReference type="Gene3D" id="3.30.565.10">
    <property type="entry name" value="Histidine kinase-like ATPase, C-terminal domain"/>
    <property type="match status" value="1"/>
</dbReference>
<dbReference type="EC" id="5.6.2.2" evidence="10"/>
<dbReference type="SUPFAM" id="SSF56719">
    <property type="entry name" value="Type II DNA topoisomerase"/>
    <property type="match status" value="1"/>
</dbReference>
<dbReference type="InterPro" id="IPR018522">
    <property type="entry name" value="TopoIIA_CS"/>
</dbReference>
<dbReference type="Pfam" id="PF00986">
    <property type="entry name" value="DNA_gyraseB_C"/>
    <property type="match status" value="1"/>
</dbReference>
<evidence type="ECO:0000256" key="4">
    <source>
        <dbReference type="ARBA" id="ARBA00022741"/>
    </source>
</evidence>
<name>A0ABY8CAT1_9GAMM</name>
<dbReference type="NCBIfam" id="TIGR01055">
    <property type="entry name" value="parE_Gneg"/>
    <property type="match status" value="1"/>
</dbReference>
<proteinExistence type="inferred from homology"/>
<dbReference type="SMART" id="SM00387">
    <property type="entry name" value="HATPase_c"/>
    <property type="match status" value="1"/>
</dbReference>
<dbReference type="Pfam" id="PF01751">
    <property type="entry name" value="Toprim"/>
    <property type="match status" value="1"/>
</dbReference>
<protein>
    <recommendedName>
        <fullName evidence="10">DNA topoisomerase 4 subunit B</fullName>
        <ecNumber evidence="10">5.6.2.2</ecNumber>
    </recommendedName>
    <alternativeName>
        <fullName evidence="10">Topoisomerase IV subunit B</fullName>
    </alternativeName>
</protein>
<dbReference type="InterPro" id="IPR013506">
    <property type="entry name" value="Topo_IIA_bsu_dom2"/>
</dbReference>
<feature type="binding site" evidence="10">
    <location>
        <position position="334"/>
    </location>
    <ligand>
        <name>ATP</name>
        <dbReference type="ChEBI" id="CHEBI:30616"/>
    </ligand>
</feature>
<dbReference type="Gene3D" id="3.40.50.670">
    <property type="match status" value="1"/>
</dbReference>
<evidence type="ECO:0000256" key="10">
    <source>
        <dbReference type="HAMAP-Rule" id="MF_00938"/>
    </source>
</evidence>
<feature type="site" description="Interaction with DNA" evidence="10">
    <location>
        <position position="497"/>
    </location>
</feature>
<gene>
    <name evidence="10 12" type="primary">parE</name>
    <name evidence="12" type="ORF">NR989_02200</name>
</gene>
<evidence type="ECO:0000256" key="8">
    <source>
        <dbReference type="ARBA" id="ARBA00023125"/>
    </source>
</evidence>
<dbReference type="InterPro" id="IPR013760">
    <property type="entry name" value="Topo_IIA-like_dom_sf"/>
</dbReference>
<dbReference type="InterPro" id="IPR014721">
    <property type="entry name" value="Ribsml_uS5_D2-typ_fold_subgr"/>
</dbReference>
<keyword evidence="6" id="KW-0460">Magnesium</keyword>
<reference evidence="12 13" key="1">
    <citation type="submission" date="2022-06" db="EMBL/GenBank/DDBJ databases">
        <title>Thiomicrohabdus sp. nov, an obligately chemolithoautotrophic, sulfur-oxidizing bacterium isolated from beach of Guanyin Mountain. Amoy.</title>
        <authorList>
            <person name="Zhu H."/>
        </authorList>
    </citation>
    <scope>NUCLEOTIDE SEQUENCE [LARGE SCALE GENOMIC DNA]</scope>
    <source>
        <strain evidence="12 13">XGS-01</strain>
    </source>
</reference>
<evidence type="ECO:0000256" key="5">
    <source>
        <dbReference type="ARBA" id="ARBA00022840"/>
    </source>
</evidence>
<evidence type="ECO:0000256" key="1">
    <source>
        <dbReference type="ARBA" id="ARBA00000185"/>
    </source>
</evidence>
<dbReference type="CDD" id="cd16928">
    <property type="entry name" value="HATPase_GyrB-like"/>
    <property type="match status" value="1"/>
</dbReference>
<comment type="cofactor">
    <cofactor evidence="2">
        <name>Mg(2+)</name>
        <dbReference type="ChEBI" id="CHEBI:18420"/>
    </cofactor>
</comment>
<dbReference type="PANTHER" id="PTHR45866">
    <property type="entry name" value="DNA GYRASE/TOPOISOMERASE SUBUNIT B"/>
    <property type="match status" value="1"/>
</dbReference>
<keyword evidence="13" id="KW-1185">Reference proteome</keyword>
<evidence type="ECO:0000256" key="2">
    <source>
        <dbReference type="ARBA" id="ARBA00001946"/>
    </source>
</evidence>
<evidence type="ECO:0000256" key="7">
    <source>
        <dbReference type="ARBA" id="ARBA00023029"/>
    </source>
</evidence>
<dbReference type="InterPro" id="IPR020568">
    <property type="entry name" value="Ribosomal_Su5_D2-typ_SF"/>
</dbReference>
<dbReference type="SUPFAM" id="SSF55874">
    <property type="entry name" value="ATPase domain of HSP90 chaperone/DNA topoisomerase II/histidine kinase"/>
    <property type="match status" value="1"/>
</dbReference>
<keyword evidence="5 10" id="KW-0067">ATP-binding</keyword>
<feature type="binding site" evidence="10">
    <location>
        <position position="69"/>
    </location>
    <ligand>
        <name>ATP</name>
        <dbReference type="ChEBI" id="CHEBI:30616"/>
    </ligand>
</feature>
<dbReference type="PROSITE" id="PS50880">
    <property type="entry name" value="TOPRIM"/>
    <property type="match status" value="1"/>
</dbReference>
<keyword evidence="7 10" id="KW-0799">Topoisomerase</keyword>
<dbReference type="InterPro" id="IPR002288">
    <property type="entry name" value="DNA_gyrase_B_C"/>
</dbReference>
<evidence type="ECO:0000256" key="3">
    <source>
        <dbReference type="ARBA" id="ARBA00022723"/>
    </source>
</evidence>
<feature type="binding site" evidence="10">
    <location>
        <begin position="110"/>
        <end position="116"/>
    </location>
    <ligand>
        <name>ATP</name>
        <dbReference type="ChEBI" id="CHEBI:30616"/>
    </ligand>
</feature>
<keyword evidence="4 10" id="KW-0547">Nucleotide-binding</keyword>
<organism evidence="12 13">
    <name type="scientific">Thiomicrorhabdus lithotrophica</name>
    <dbReference type="NCBI Taxonomy" id="2949997"/>
    <lineage>
        <taxon>Bacteria</taxon>
        <taxon>Pseudomonadati</taxon>
        <taxon>Pseudomonadota</taxon>
        <taxon>Gammaproteobacteria</taxon>
        <taxon>Thiotrichales</taxon>
        <taxon>Piscirickettsiaceae</taxon>
        <taxon>Thiomicrorhabdus</taxon>
    </lineage>
</organism>
<dbReference type="InterPro" id="IPR003594">
    <property type="entry name" value="HATPase_dom"/>
</dbReference>
<comment type="subunit">
    <text evidence="10">Heterotetramer composed of ParC and ParE.</text>
</comment>
<comment type="function">
    <text evidence="10">Topoisomerase IV is essential for chromosome segregation. It relaxes supercoiled DNA. Performs the decatenation events required during the replication of a circular DNA molecule.</text>
</comment>
<evidence type="ECO:0000313" key="13">
    <source>
        <dbReference type="Proteomes" id="UP001222275"/>
    </source>
</evidence>
<evidence type="ECO:0000256" key="6">
    <source>
        <dbReference type="ARBA" id="ARBA00022842"/>
    </source>
</evidence>